<protein>
    <submittedName>
        <fullName evidence="8">Lipoprotein LipO</fullName>
    </submittedName>
</protein>
<feature type="chain" id="PRO_5014403872" evidence="7">
    <location>
        <begin position="20"/>
        <end position="585"/>
    </location>
</feature>
<evidence type="ECO:0000313" key="9">
    <source>
        <dbReference type="Proteomes" id="UP000236311"/>
    </source>
</evidence>
<evidence type="ECO:0000256" key="2">
    <source>
        <dbReference type="ARBA" id="ARBA00022729"/>
    </source>
</evidence>
<keyword evidence="5 8" id="KW-0449">Lipoprotein</keyword>
<dbReference type="OrthoDB" id="2491264at2"/>
<keyword evidence="1" id="KW-1003">Cell membrane</keyword>
<evidence type="ECO:0000256" key="3">
    <source>
        <dbReference type="ARBA" id="ARBA00023136"/>
    </source>
</evidence>
<evidence type="ECO:0000256" key="1">
    <source>
        <dbReference type="ARBA" id="ARBA00022475"/>
    </source>
</evidence>
<evidence type="ECO:0000313" key="8">
    <source>
        <dbReference type="EMBL" id="SOY27634.1"/>
    </source>
</evidence>
<evidence type="ECO:0000256" key="4">
    <source>
        <dbReference type="ARBA" id="ARBA00023139"/>
    </source>
</evidence>
<name>A0A2K4ZAZ6_9FIRM</name>
<organism evidence="8 9">
    <name type="scientific">Acetatifactor muris</name>
    <dbReference type="NCBI Taxonomy" id="879566"/>
    <lineage>
        <taxon>Bacteria</taxon>
        <taxon>Bacillati</taxon>
        <taxon>Bacillota</taxon>
        <taxon>Clostridia</taxon>
        <taxon>Lachnospirales</taxon>
        <taxon>Lachnospiraceae</taxon>
        <taxon>Acetatifactor</taxon>
    </lineage>
</organism>
<dbReference type="RefSeq" id="WP_103237771.1">
    <property type="nucleotide sequence ID" value="NZ_JANJZD010000002.1"/>
</dbReference>
<evidence type="ECO:0000256" key="6">
    <source>
        <dbReference type="SAM" id="MobiDB-lite"/>
    </source>
</evidence>
<sequence>MKRKLLAALLAGSMVLSMAACGNNDSGSSSPASESGSAESSSGSSSAENSSEAETPESDEVIEVTMMVATKSGQGDWNDYWLMDKIEETCGIRFKVDQIIKDAWSEKESLAFATNDLPMVFLNDLTDTELATYGAQGLLLPLEDYISKETMPNLYAAMENDNVDLLAGMTFPDGHIYSLRGYTANPREMAKNRWFINKTWMERLGIEKMPETLDEFYDYLVAVRDGDPNQNGDTTDEIPLGGSYKEEDSFYYSAFIPILAGFGFLGDPSGADYQVDDNGKVFYIPAHENYKEFLKYMHKLYSEKLLDQEYFTQTAEQRKAKQAEDKYGAFTDYASWLNIPDINVSIQFRGLEPFTSEFNSEKMWPSKDMQFNGGLVITNKVTDEAVIKKLISMADWFYSEEGTYTIVRGVPKGEFTANPEYGWWLGETDRFGTVKVENEWDREKYEKVGQWRDAEVTPGNSYFPMGQTLALTSTTIYQEEDYVLIEDEAVTNNSRLTTDIMANLYDYLKVGWPGTVKFTQEENDEISLIETDLRNYKETMESKMINGDLDIDATWDEYIKGLNDRKLDRYVELLQTAYDRWASSK</sequence>
<dbReference type="InterPro" id="IPR050490">
    <property type="entry name" value="Bact_solute-bd_prot1"/>
</dbReference>
<dbReference type="PANTHER" id="PTHR43649:SF33">
    <property type="entry name" value="POLYGALACTURONAN_RHAMNOGALACTURONAN-BINDING PROTEIN YTCQ"/>
    <property type="match status" value="1"/>
</dbReference>
<proteinExistence type="predicted"/>
<dbReference type="EMBL" id="OFSM01000002">
    <property type="protein sequence ID" value="SOY27634.1"/>
    <property type="molecule type" value="Genomic_DNA"/>
</dbReference>
<dbReference type="PROSITE" id="PS51257">
    <property type="entry name" value="PROKAR_LIPOPROTEIN"/>
    <property type="match status" value="1"/>
</dbReference>
<dbReference type="PANTHER" id="PTHR43649">
    <property type="entry name" value="ARABINOSE-BINDING PROTEIN-RELATED"/>
    <property type="match status" value="1"/>
</dbReference>
<reference evidence="8 9" key="1">
    <citation type="submission" date="2018-01" db="EMBL/GenBank/DDBJ databases">
        <authorList>
            <person name="Gaut B.S."/>
            <person name="Morton B.R."/>
            <person name="Clegg M.T."/>
            <person name="Duvall M.R."/>
        </authorList>
    </citation>
    <scope>NUCLEOTIDE SEQUENCE [LARGE SCALE GENOMIC DNA]</scope>
    <source>
        <strain evidence="8">GP69</strain>
    </source>
</reference>
<dbReference type="Proteomes" id="UP000236311">
    <property type="component" value="Unassembled WGS sequence"/>
</dbReference>
<keyword evidence="2 7" id="KW-0732">Signal</keyword>
<feature type="region of interest" description="Disordered" evidence="6">
    <location>
        <begin position="21"/>
        <end position="59"/>
    </location>
</feature>
<dbReference type="AlphaFoldDB" id="A0A2K4ZAZ6"/>
<dbReference type="Pfam" id="PF13416">
    <property type="entry name" value="SBP_bac_8"/>
    <property type="match status" value="1"/>
</dbReference>
<keyword evidence="9" id="KW-1185">Reference proteome</keyword>
<evidence type="ECO:0000256" key="5">
    <source>
        <dbReference type="ARBA" id="ARBA00023288"/>
    </source>
</evidence>
<evidence type="ECO:0000256" key="7">
    <source>
        <dbReference type="SAM" id="SignalP"/>
    </source>
</evidence>
<keyword evidence="4" id="KW-0564">Palmitate</keyword>
<keyword evidence="3" id="KW-0472">Membrane</keyword>
<gene>
    <name evidence="8" type="primary">lipO_3</name>
    <name evidence="8" type="ORF">AMURIS_00338</name>
</gene>
<dbReference type="SUPFAM" id="SSF53850">
    <property type="entry name" value="Periplasmic binding protein-like II"/>
    <property type="match status" value="1"/>
</dbReference>
<accession>A0A2K4ZAZ6</accession>
<feature type="compositionally biased region" description="Low complexity" evidence="6">
    <location>
        <begin position="26"/>
        <end position="53"/>
    </location>
</feature>
<dbReference type="Gene3D" id="3.40.190.10">
    <property type="entry name" value="Periplasmic binding protein-like II"/>
    <property type="match status" value="2"/>
</dbReference>
<dbReference type="InterPro" id="IPR006059">
    <property type="entry name" value="SBP"/>
</dbReference>
<feature type="signal peptide" evidence="7">
    <location>
        <begin position="1"/>
        <end position="19"/>
    </location>
</feature>